<evidence type="ECO:0000313" key="1">
    <source>
        <dbReference type="EMBL" id="AGA29951.1"/>
    </source>
</evidence>
<organism evidence="1 2">
    <name type="scientific">Singulisphaera acidiphila (strain ATCC BAA-1392 / DSM 18658 / VKM B-2454 / MOB10)</name>
    <dbReference type="NCBI Taxonomy" id="886293"/>
    <lineage>
        <taxon>Bacteria</taxon>
        <taxon>Pseudomonadati</taxon>
        <taxon>Planctomycetota</taxon>
        <taxon>Planctomycetia</taxon>
        <taxon>Isosphaerales</taxon>
        <taxon>Isosphaeraceae</taxon>
        <taxon>Singulisphaera</taxon>
    </lineage>
</organism>
<keyword evidence="2" id="KW-1185">Reference proteome</keyword>
<reference evidence="1 2" key="1">
    <citation type="submission" date="2012-02" db="EMBL/GenBank/DDBJ databases">
        <title>Complete sequence of chromosome of Singulisphaera acidiphila DSM 18658.</title>
        <authorList>
            <consortium name="US DOE Joint Genome Institute (JGI-PGF)"/>
            <person name="Lucas S."/>
            <person name="Copeland A."/>
            <person name="Lapidus A."/>
            <person name="Glavina del Rio T."/>
            <person name="Dalin E."/>
            <person name="Tice H."/>
            <person name="Bruce D."/>
            <person name="Goodwin L."/>
            <person name="Pitluck S."/>
            <person name="Peters L."/>
            <person name="Ovchinnikova G."/>
            <person name="Chertkov O."/>
            <person name="Kyrpides N."/>
            <person name="Mavromatis K."/>
            <person name="Ivanova N."/>
            <person name="Brettin T."/>
            <person name="Detter J.C."/>
            <person name="Han C."/>
            <person name="Larimer F."/>
            <person name="Land M."/>
            <person name="Hauser L."/>
            <person name="Markowitz V."/>
            <person name="Cheng J.-F."/>
            <person name="Hugenholtz P."/>
            <person name="Woyke T."/>
            <person name="Wu D."/>
            <person name="Tindall B."/>
            <person name="Pomrenke H."/>
            <person name="Brambilla E."/>
            <person name="Klenk H.-P."/>
            <person name="Eisen J.A."/>
        </authorList>
    </citation>
    <scope>NUCLEOTIDE SEQUENCE [LARGE SCALE GENOMIC DNA]</scope>
    <source>
        <strain evidence="2">ATCC BAA-1392 / DSM 18658 / VKM B-2454 / MOB10</strain>
    </source>
</reference>
<dbReference type="HOGENOM" id="CLU_2048182_0_0_0"/>
<sequence>MSIGNCPPSIAGHSVLMTTFSHRGEGCIWGRSDLKKKLLVGIGRCRLGEESISNQRANTASRFSRDPLGYWKLPSHIGLEFEVAYDFGKALLTSSVRFHGELSLSAFPILHSAAFYKTSA</sequence>
<evidence type="ECO:0000313" key="2">
    <source>
        <dbReference type="Proteomes" id="UP000010798"/>
    </source>
</evidence>
<dbReference type="EMBL" id="CP003364">
    <property type="protein sequence ID" value="AGA29951.1"/>
    <property type="molecule type" value="Genomic_DNA"/>
</dbReference>
<accession>L0DMR2</accession>
<proteinExistence type="predicted"/>
<gene>
    <name evidence="1" type="ordered locus">Sinac_5824</name>
</gene>
<dbReference type="KEGG" id="saci:Sinac_5824"/>
<protein>
    <submittedName>
        <fullName evidence="1">Uncharacterized protein</fullName>
    </submittedName>
</protein>
<dbReference type="Proteomes" id="UP000010798">
    <property type="component" value="Chromosome"/>
</dbReference>
<dbReference type="STRING" id="886293.Sinac_5824"/>
<dbReference type="AlphaFoldDB" id="L0DMR2"/>
<name>L0DMR2_SINAD</name>